<dbReference type="RefSeq" id="WP_177026024.1">
    <property type="nucleotide sequence ID" value="NZ_JACAQR010000014.1"/>
</dbReference>
<sequence>MSESRSEPVVWVAGVGAVAGLGAALARRFAREGLLVAVSGRSPDKLQAVVEGIRALGGEAVAIVADSGIESEVIAASQQISQLGPLKAAIFNVGNSVAAPTLELSAQLFEQTWRASTLGGFLFAREATRLLLDSGGGSLLFTGATASLRGKPPFAAFAAAKAGLRSLSQSFAREFGPQNVHVAHVLIDGAIDGERVQSRAPDYLARLGEDGALKLEDIADAYWYLHTQPRSAWTQELDLRPFKEPF</sequence>
<dbReference type="SUPFAM" id="SSF51735">
    <property type="entry name" value="NAD(P)-binding Rossmann-fold domains"/>
    <property type="match status" value="1"/>
</dbReference>
<dbReference type="PANTHER" id="PTHR43431:SF7">
    <property type="entry name" value="OXIDOREDUCTASE, SHORT CHAIN DEHYDROGENASE_REDUCTASE FAMILY (AFU_ORTHOLOGUE AFUA_5G14000)"/>
    <property type="match status" value="1"/>
</dbReference>
<dbReference type="EMBL" id="JACAQR010000014">
    <property type="protein sequence ID" value="NWD42578.1"/>
    <property type="molecule type" value="Genomic_DNA"/>
</dbReference>
<name>A0AAJ3LGV5_9PSED</name>
<dbReference type="Gene3D" id="3.40.50.720">
    <property type="entry name" value="NAD(P)-binding Rossmann-like Domain"/>
    <property type="match status" value="1"/>
</dbReference>
<gene>
    <name evidence="1" type="ORF">HX826_11970</name>
</gene>
<protein>
    <submittedName>
        <fullName evidence="1">SDR family NAD(P)-dependent oxidoreductase</fullName>
    </submittedName>
</protein>
<dbReference type="InterPro" id="IPR036291">
    <property type="entry name" value="NAD(P)-bd_dom_sf"/>
</dbReference>
<dbReference type="Proteomes" id="UP000546584">
    <property type="component" value="Unassembled WGS sequence"/>
</dbReference>
<accession>A0AAJ3LGV5</accession>
<organism evidence="1 2">
    <name type="scientific">Pseudomonas yamanorum</name>
    <dbReference type="NCBI Taxonomy" id="515393"/>
    <lineage>
        <taxon>Bacteria</taxon>
        <taxon>Pseudomonadati</taxon>
        <taxon>Pseudomonadota</taxon>
        <taxon>Gammaproteobacteria</taxon>
        <taxon>Pseudomonadales</taxon>
        <taxon>Pseudomonadaceae</taxon>
        <taxon>Pseudomonas</taxon>
    </lineage>
</organism>
<dbReference type="Pfam" id="PF00106">
    <property type="entry name" value="adh_short"/>
    <property type="match status" value="1"/>
</dbReference>
<dbReference type="AlphaFoldDB" id="A0AAJ3LGV5"/>
<evidence type="ECO:0000313" key="2">
    <source>
        <dbReference type="Proteomes" id="UP000546584"/>
    </source>
</evidence>
<dbReference type="InterPro" id="IPR002347">
    <property type="entry name" value="SDR_fam"/>
</dbReference>
<reference evidence="1 2" key="1">
    <citation type="submission" date="2020-04" db="EMBL/GenBank/DDBJ databases">
        <title>Molecular characterization of pseudomonads from Agaricus bisporus reveal novel blotch 2 pathogens in Western Europe.</title>
        <authorList>
            <person name="Taparia T."/>
            <person name="Krijger M."/>
            <person name="Haynes E."/>
            <person name="Elpinstone J.G."/>
            <person name="Noble R."/>
            <person name="Van Der Wolf J."/>
        </authorList>
    </citation>
    <scope>NUCLEOTIDE SEQUENCE [LARGE SCALE GENOMIC DNA]</scope>
    <source>
        <strain evidence="1 2">IPO3753</strain>
    </source>
</reference>
<dbReference type="PANTHER" id="PTHR43431">
    <property type="entry name" value="OXIDOREDUCTASE, SHORT CHAIN DEHYDROGENASE/REDUCTASE FAMILY (AFU_ORTHOLOGUE AFUA_5G14000)"/>
    <property type="match status" value="1"/>
</dbReference>
<proteinExistence type="predicted"/>
<evidence type="ECO:0000313" key="1">
    <source>
        <dbReference type="EMBL" id="NWD42578.1"/>
    </source>
</evidence>
<comment type="caution">
    <text evidence="1">The sequence shown here is derived from an EMBL/GenBank/DDBJ whole genome shotgun (WGS) entry which is preliminary data.</text>
</comment>
<dbReference type="PRINTS" id="PR00081">
    <property type="entry name" value="GDHRDH"/>
</dbReference>